<dbReference type="Pfam" id="PF17919">
    <property type="entry name" value="RT_RNaseH_2"/>
    <property type="match status" value="1"/>
</dbReference>
<evidence type="ECO:0000256" key="1">
    <source>
        <dbReference type="ARBA" id="ARBA00012493"/>
    </source>
</evidence>
<reference evidence="3 4" key="1">
    <citation type="submission" date="2023-02" db="EMBL/GenBank/DDBJ databases">
        <title>LHISI_Scaffold_Assembly.</title>
        <authorList>
            <person name="Stuart O.P."/>
            <person name="Cleave R."/>
            <person name="Magrath M.J.L."/>
            <person name="Mikheyev A.S."/>
        </authorList>
    </citation>
    <scope>NUCLEOTIDE SEQUENCE [LARGE SCALE GENOMIC DNA]</scope>
    <source>
        <strain evidence="3">Daus_M_001</strain>
        <tissue evidence="3">Leg muscle</tissue>
    </source>
</reference>
<feature type="domain" description="Integrase catalytic" evidence="2">
    <location>
        <begin position="365"/>
        <end position="537"/>
    </location>
</feature>
<keyword evidence="4" id="KW-1185">Reference proteome</keyword>
<dbReference type="Pfam" id="PF00665">
    <property type="entry name" value="rve"/>
    <property type="match status" value="1"/>
</dbReference>
<dbReference type="Pfam" id="PF17921">
    <property type="entry name" value="Integrase_H2C2"/>
    <property type="match status" value="1"/>
</dbReference>
<sequence>MREHCRLPTWEEVTLKMNGVQYFSTLNANKMFWQICLTADSSKLTTFVKEDSDSHGCHKGSRVHLKYSTESLAHCFRTLKGFFGKDEIEHDKRLERVLQRATENNVTFNLDKCSISGTSLARRGSRVIQVKFMPSQNFQSQRTLWTQQHTIAFEHLKTLLTTTPVLQYYDPHDTVTRSVDTSQKGLGALLSQSQGPVAYASKSLSPAQQNYTQIEKELLAFVYGCERFHQYIYGRKVFVESDHNPLEAILSKPLDRCPLRLQRMRIKLQNYDSTLRYVPGKELVISDALSRPSGPDTEFELQEQEIAAQQGLQHSLQSHGNPEKKLQAQECVFWPGMSKEIQDIVDNCITCRAAQNLNSREPQINKEIPDRPWQIAAANIFHFQGKDYLFMVDAYSKYPEFSHLSNLSSTQFVTHCKTIMARYGIPETLYSDNGPQFSSREFKEFARLGDINHKSSSPGYPQSNGLAEHHVQSIKQMLKKAVEDRKDIMLAFLEYRNTPIYNTLQSPEQLLFSRRLRGLLSCTANRLMPQAQPTIKRDLKIR</sequence>
<dbReference type="InterPro" id="IPR036397">
    <property type="entry name" value="RNaseH_sf"/>
</dbReference>
<dbReference type="InterPro" id="IPR050951">
    <property type="entry name" value="Retrovirus_Pol_polyprotein"/>
</dbReference>
<dbReference type="PROSITE" id="PS50994">
    <property type="entry name" value="INTEGRASE"/>
    <property type="match status" value="1"/>
</dbReference>
<dbReference type="InterPro" id="IPR043502">
    <property type="entry name" value="DNA/RNA_pol_sf"/>
</dbReference>
<dbReference type="InterPro" id="IPR043128">
    <property type="entry name" value="Rev_trsase/Diguanyl_cyclase"/>
</dbReference>
<dbReference type="SUPFAM" id="SSF53098">
    <property type="entry name" value="Ribonuclease H-like"/>
    <property type="match status" value="1"/>
</dbReference>
<dbReference type="InterPro" id="IPR041588">
    <property type="entry name" value="Integrase_H2C2"/>
</dbReference>
<evidence type="ECO:0000313" key="3">
    <source>
        <dbReference type="EMBL" id="KAJ8886646.1"/>
    </source>
</evidence>
<dbReference type="EMBL" id="JARBHB010000004">
    <property type="protein sequence ID" value="KAJ8886646.1"/>
    <property type="molecule type" value="Genomic_DNA"/>
</dbReference>
<name>A0ABQ9HQP3_9NEOP</name>
<dbReference type="PANTHER" id="PTHR37984:SF7">
    <property type="entry name" value="INTEGRASE CATALYTIC DOMAIN-CONTAINING PROTEIN"/>
    <property type="match status" value="1"/>
</dbReference>
<dbReference type="InterPro" id="IPR012337">
    <property type="entry name" value="RNaseH-like_sf"/>
</dbReference>
<dbReference type="InterPro" id="IPR001584">
    <property type="entry name" value="Integrase_cat-core"/>
</dbReference>
<organism evidence="3 4">
    <name type="scientific">Dryococelus australis</name>
    <dbReference type="NCBI Taxonomy" id="614101"/>
    <lineage>
        <taxon>Eukaryota</taxon>
        <taxon>Metazoa</taxon>
        <taxon>Ecdysozoa</taxon>
        <taxon>Arthropoda</taxon>
        <taxon>Hexapoda</taxon>
        <taxon>Insecta</taxon>
        <taxon>Pterygota</taxon>
        <taxon>Neoptera</taxon>
        <taxon>Polyneoptera</taxon>
        <taxon>Phasmatodea</taxon>
        <taxon>Verophasmatodea</taxon>
        <taxon>Anareolatae</taxon>
        <taxon>Phasmatidae</taxon>
        <taxon>Eurycanthinae</taxon>
        <taxon>Dryococelus</taxon>
    </lineage>
</organism>
<proteinExistence type="predicted"/>
<dbReference type="SUPFAM" id="SSF56672">
    <property type="entry name" value="DNA/RNA polymerases"/>
    <property type="match status" value="1"/>
</dbReference>
<evidence type="ECO:0000259" key="2">
    <source>
        <dbReference type="PROSITE" id="PS50994"/>
    </source>
</evidence>
<comment type="caution">
    <text evidence="3">The sequence shown here is derived from an EMBL/GenBank/DDBJ whole genome shotgun (WGS) entry which is preliminary data.</text>
</comment>
<dbReference type="CDD" id="cd09274">
    <property type="entry name" value="RNase_HI_RT_Ty3"/>
    <property type="match status" value="1"/>
</dbReference>
<dbReference type="Gene3D" id="3.30.70.270">
    <property type="match status" value="1"/>
</dbReference>
<gene>
    <name evidence="3" type="ORF">PR048_012858</name>
</gene>
<dbReference type="EC" id="2.7.7.49" evidence="1"/>
<accession>A0ABQ9HQP3</accession>
<evidence type="ECO:0000313" key="4">
    <source>
        <dbReference type="Proteomes" id="UP001159363"/>
    </source>
</evidence>
<dbReference type="Gene3D" id="3.30.420.10">
    <property type="entry name" value="Ribonuclease H-like superfamily/Ribonuclease H"/>
    <property type="match status" value="1"/>
</dbReference>
<dbReference type="PANTHER" id="PTHR37984">
    <property type="entry name" value="PROTEIN CBG26694"/>
    <property type="match status" value="1"/>
</dbReference>
<dbReference type="Gene3D" id="3.10.20.370">
    <property type="match status" value="1"/>
</dbReference>
<dbReference type="InterPro" id="IPR041577">
    <property type="entry name" value="RT_RNaseH_2"/>
</dbReference>
<dbReference type="Proteomes" id="UP001159363">
    <property type="component" value="Chromosome X"/>
</dbReference>
<protein>
    <recommendedName>
        <fullName evidence="1">RNA-directed DNA polymerase</fullName>
        <ecNumber evidence="1">2.7.7.49</ecNumber>
    </recommendedName>
</protein>